<feature type="domain" description="FtsK" evidence="2">
    <location>
        <begin position="70"/>
        <end position="254"/>
    </location>
</feature>
<protein>
    <recommendedName>
        <fullName evidence="2">FtsK domain-containing protein</fullName>
    </recommendedName>
</protein>
<keyword evidence="1" id="KW-0547">Nucleotide-binding</keyword>
<proteinExistence type="predicted"/>
<evidence type="ECO:0000313" key="3">
    <source>
        <dbReference type="EMBL" id="OHU57091.1"/>
    </source>
</evidence>
<feature type="binding site" evidence="1">
    <location>
        <begin position="88"/>
        <end position="95"/>
    </location>
    <ligand>
        <name>ATP</name>
        <dbReference type="ChEBI" id="CHEBI:30616"/>
    </ligand>
</feature>
<organism evidence="3 4">
    <name type="scientific">Mycobacteroides chelonae</name>
    <name type="common">Mycobacterium chelonae</name>
    <dbReference type="NCBI Taxonomy" id="1774"/>
    <lineage>
        <taxon>Bacteria</taxon>
        <taxon>Bacillati</taxon>
        <taxon>Actinomycetota</taxon>
        <taxon>Actinomycetes</taxon>
        <taxon>Mycobacteriales</taxon>
        <taxon>Mycobacteriaceae</taxon>
        <taxon>Mycobacteroides</taxon>
    </lineage>
</organism>
<dbReference type="Proteomes" id="UP000180043">
    <property type="component" value="Unassembled WGS sequence"/>
</dbReference>
<dbReference type="GO" id="GO:0005524">
    <property type="term" value="F:ATP binding"/>
    <property type="evidence" value="ECO:0007669"/>
    <property type="project" value="UniProtKB-UniRule"/>
</dbReference>
<evidence type="ECO:0000313" key="4">
    <source>
        <dbReference type="Proteomes" id="UP000180043"/>
    </source>
</evidence>
<gene>
    <name evidence="3" type="ORF">BKG82_12945</name>
</gene>
<dbReference type="RefSeq" id="WP_070947466.1">
    <property type="nucleotide sequence ID" value="NZ_MLIQ01000014.1"/>
</dbReference>
<keyword evidence="1" id="KW-0067">ATP-binding</keyword>
<dbReference type="Gene3D" id="3.40.50.300">
    <property type="entry name" value="P-loop containing nucleotide triphosphate hydrolases"/>
    <property type="match status" value="1"/>
</dbReference>
<dbReference type="SUPFAM" id="SSF52540">
    <property type="entry name" value="P-loop containing nucleoside triphosphate hydrolases"/>
    <property type="match status" value="1"/>
</dbReference>
<dbReference type="Pfam" id="PF01580">
    <property type="entry name" value="FtsK_SpoIIIE"/>
    <property type="match status" value="1"/>
</dbReference>
<dbReference type="InterPro" id="IPR027417">
    <property type="entry name" value="P-loop_NTPase"/>
</dbReference>
<name>A0A1S1LQU0_MYCCH</name>
<dbReference type="InterPro" id="IPR002543">
    <property type="entry name" value="FtsK_dom"/>
</dbReference>
<evidence type="ECO:0000259" key="2">
    <source>
        <dbReference type="PROSITE" id="PS50901"/>
    </source>
</evidence>
<dbReference type="PROSITE" id="PS50901">
    <property type="entry name" value="FTSK"/>
    <property type="match status" value="1"/>
</dbReference>
<comment type="caution">
    <text evidence="3">The sequence shown here is derived from an EMBL/GenBank/DDBJ whole genome shotgun (WGS) entry which is preliminary data.</text>
</comment>
<dbReference type="AlphaFoldDB" id="A0A1S1LQU0"/>
<dbReference type="EMBL" id="MLIQ01000014">
    <property type="protein sequence ID" value="OHU57091.1"/>
    <property type="molecule type" value="Genomic_DNA"/>
</dbReference>
<evidence type="ECO:0000256" key="1">
    <source>
        <dbReference type="PROSITE-ProRule" id="PRU00289"/>
    </source>
</evidence>
<reference evidence="3 4" key="1">
    <citation type="submission" date="2016-10" db="EMBL/GenBank/DDBJ databases">
        <title>Evaluation of Human, Veterinary and Environmental Mycobacterium chelonae Isolates by Core Genome Phylogenomic Analysis, Targeted Gene Comparison, and Anti-microbial Susceptibility Patterns: A Tale of Mistaken Identities.</title>
        <authorList>
            <person name="Fogelson S.B."/>
            <person name="Camus A.C."/>
            <person name="Lorenz W."/>
            <person name="Vasireddy R."/>
            <person name="Vasireddy S."/>
            <person name="Smith T."/>
            <person name="Brown-Elliott B.A."/>
            <person name="Wallace R.J.Jr."/>
            <person name="Hasan N.A."/>
            <person name="Reischl U."/>
            <person name="Sanchez S."/>
        </authorList>
    </citation>
    <scope>NUCLEOTIDE SEQUENCE [LARGE SCALE GENOMIC DNA]</scope>
    <source>
        <strain evidence="3 4">15515</strain>
    </source>
</reference>
<accession>A0A1S1LQU0</accession>
<sequence length="332" mass="35040">MDRTALWPQVIFDEIGVEDPDSWYKDPALGWHTAQGVQLTVPIGTVCQIADADSGTDESSTSTVNLTDTPELVRLSLAENGGHGWLAGPAGSGKNTLTHALLAGLAVLNSPQLLNFAIIADDWHAAGYRELEKLPHCVGVTATYRWPRHVAALAALIDAEVDRRSALVATLIPQSRNHTGLPDLVLVIDQASTLLDHDETGALHDVLLRVVRADPALGLHLVADDHHPGDRLGDIMAHMAWGAHFHTHRAAEAMANAKSTVPTRLAKPGVALLWQASGSSDTVFRGFDPYGYGSATASLPLAQVLDAVVASGPHPGRDAGFAAALAVAAGER</sequence>
<dbReference type="GO" id="GO:0003677">
    <property type="term" value="F:DNA binding"/>
    <property type="evidence" value="ECO:0007669"/>
    <property type="project" value="InterPro"/>
</dbReference>